<keyword evidence="5 6" id="KW-0472">Membrane</keyword>
<keyword evidence="2 6" id="KW-1003">Cell membrane</keyword>
<dbReference type="PANTHER" id="PTHR12677">
    <property type="entry name" value="GOLGI APPARATUS MEMBRANE PROTEIN TVP38-RELATED"/>
    <property type="match status" value="1"/>
</dbReference>
<feature type="transmembrane region" description="Helical" evidence="6">
    <location>
        <begin position="7"/>
        <end position="28"/>
    </location>
</feature>
<evidence type="ECO:0000313" key="9">
    <source>
        <dbReference type="Proteomes" id="UP000784880"/>
    </source>
</evidence>
<accession>A0ABS6JFC6</accession>
<comment type="similarity">
    <text evidence="6">Belongs to the TVP38/TMEM64 family.</text>
</comment>
<feature type="domain" description="VTT" evidence="7">
    <location>
        <begin position="65"/>
        <end position="181"/>
    </location>
</feature>
<organism evidence="8 9">
    <name type="scientific">Evansella tamaricis</name>
    <dbReference type="NCBI Taxonomy" id="2069301"/>
    <lineage>
        <taxon>Bacteria</taxon>
        <taxon>Bacillati</taxon>
        <taxon>Bacillota</taxon>
        <taxon>Bacilli</taxon>
        <taxon>Bacillales</taxon>
        <taxon>Bacillaceae</taxon>
        <taxon>Evansella</taxon>
    </lineage>
</organism>
<keyword evidence="9" id="KW-1185">Reference proteome</keyword>
<comment type="caution">
    <text evidence="8">The sequence shown here is derived from an EMBL/GenBank/DDBJ whole genome shotgun (WGS) entry which is preliminary data.</text>
</comment>
<protein>
    <recommendedName>
        <fullName evidence="6">TVP38/TMEM64 family membrane protein</fullName>
    </recommendedName>
</protein>
<dbReference type="InterPro" id="IPR015414">
    <property type="entry name" value="TMEM64"/>
</dbReference>
<sequence length="239" mass="27534">MKYIRILLLLGFIGFIIYMVWDWIGLFMQQDIEYFTAESFLGELGLSLLWVTIPLMIVQGIFTLFPVLILIILHFISFGVVGGFIISVIGATLGALVCYWLTDSFSSQWVERFWNKREKTLNWLLRLMTTYGVLIIVLLRSIPFVPSNLISISAALSPVTLQQYVWSSVLGNISMVWLLSLLSAPLWMTESIFLPYLVGYIIYVITLVGFYSYRYYQKKRLIPQQRARTVRGILKKSTG</sequence>
<dbReference type="EMBL" id="JAHQCS010000098">
    <property type="protein sequence ID" value="MBU9712363.1"/>
    <property type="molecule type" value="Genomic_DNA"/>
</dbReference>
<evidence type="ECO:0000256" key="1">
    <source>
        <dbReference type="ARBA" id="ARBA00004651"/>
    </source>
</evidence>
<evidence type="ECO:0000256" key="5">
    <source>
        <dbReference type="ARBA" id="ARBA00023136"/>
    </source>
</evidence>
<dbReference type="Pfam" id="PF09335">
    <property type="entry name" value="VTT_dom"/>
    <property type="match status" value="1"/>
</dbReference>
<dbReference type="Proteomes" id="UP000784880">
    <property type="component" value="Unassembled WGS sequence"/>
</dbReference>
<comment type="subcellular location">
    <subcellularLocation>
        <location evidence="1 6">Cell membrane</location>
        <topology evidence="1 6">Multi-pass membrane protein</topology>
    </subcellularLocation>
</comment>
<feature type="transmembrane region" description="Helical" evidence="6">
    <location>
        <begin position="48"/>
        <end position="73"/>
    </location>
</feature>
<keyword evidence="3 6" id="KW-0812">Transmembrane</keyword>
<feature type="transmembrane region" description="Helical" evidence="6">
    <location>
        <begin position="122"/>
        <end position="143"/>
    </location>
</feature>
<gene>
    <name evidence="8" type="ORF">KS419_11485</name>
</gene>
<dbReference type="PANTHER" id="PTHR12677:SF59">
    <property type="entry name" value="GOLGI APPARATUS MEMBRANE PROTEIN TVP38-RELATED"/>
    <property type="match status" value="1"/>
</dbReference>
<proteinExistence type="inferred from homology"/>
<evidence type="ECO:0000256" key="2">
    <source>
        <dbReference type="ARBA" id="ARBA00022475"/>
    </source>
</evidence>
<evidence type="ECO:0000256" key="4">
    <source>
        <dbReference type="ARBA" id="ARBA00022989"/>
    </source>
</evidence>
<name>A0ABS6JFC6_9BACI</name>
<evidence type="ECO:0000256" key="6">
    <source>
        <dbReference type="RuleBase" id="RU366058"/>
    </source>
</evidence>
<evidence type="ECO:0000313" key="8">
    <source>
        <dbReference type="EMBL" id="MBU9712363.1"/>
    </source>
</evidence>
<dbReference type="InterPro" id="IPR032816">
    <property type="entry name" value="VTT_dom"/>
</dbReference>
<feature type="transmembrane region" description="Helical" evidence="6">
    <location>
        <begin position="164"/>
        <end position="187"/>
    </location>
</feature>
<dbReference type="RefSeq" id="WP_217066550.1">
    <property type="nucleotide sequence ID" value="NZ_JAHQCS010000098.1"/>
</dbReference>
<keyword evidence="4 6" id="KW-1133">Transmembrane helix</keyword>
<feature type="transmembrane region" description="Helical" evidence="6">
    <location>
        <begin position="80"/>
        <end position="102"/>
    </location>
</feature>
<feature type="transmembrane region" description="Helical" evidence="6">
    <location>
        <begin position="193"/>
        <end position="213"/>
    </location>
</feature>
<evidence type="ECO:0000256" key="3">
    <source>
        <dbReference type="ARBA" id="ARBA00022692"/>
    </source>
</evidence>
<reference evidence="8 9" key="1">
    <citation type="submission" date="2021-06" db="EMBL/GenBank/DDBJ databases">
        <title>Bacillus sp. RD4P76, an endophyte from a halophyte.</title>
        <authorList>
            <person name="Sun J.-Q."/>
        </authorList>
    </citation>
    <scope>NUCLEOTIDE SEQUENCE [LARGE SCALE GENOMIC DNA]</scope>
    <source>
        <strain evidence="8 9">CGMCC 1.15917</strain>
    </source>
</reference>
<evidence type="ECO:0000259" key="7">
    <source>
        <dbReference type="Pfam" id="PF09335"/>
    </source>
</evidence>